<organism evidence="2">
    <name type="scientific">Tanacetum cinerariifolium</name>
    <name type="common">Dalmatian daisy</name>
    <name type="synonym">Chrysanthemum cinerariifolium</name>
    <dbReference type="NCBI Taxonomy" id="118510"/>
    <lineage>
        <taxon>Eukaryota</taxon>
        <taxon>Viridiplantae</taxon>
        <taxon>Streptophyta</taxon>
        <taxon>Embryophyta</taxon>
        <taxon>Tracheophyta</taxon>
        <taxon>Spermatophyta</taxon>
        <taxon>Magnoliopsida</taxon>
        <taxon>eudicotyledons</taxon>
        <taxon>Gunneridae</taxon>
        <taxon>Pentapetalae</taxon>
        <taxon>asterids</taxon>
        <taxon>campanulids</taxon>
        <taxon>Asterales</taxon>
        <taxon>Asteraceae</taxon>
        <taxon>Asteroideae</taxon>
        <taxon>Anthemideae</taxon>
        <taxon>Anthemidinae</taxon>
        <taxon>Tanacetum</taxon>
    </lineage>
</organism>
<feature type="non-terminal residue" evidence="2">
    <location>
        <position position="137"/>
    </location>
</feature>
<proteinExistence type="predicted"/>
<evidence type="ECO:0008006" key="3">
    <source>
        <dbReference type="Google" id="ProtNLM"/>
    </source>
</evidence>
<name>A0A699JFP6_TANCI</name>
<comment type="caution">
    <text evidence="2">The sequence shown here is derived from an EMBL/GenBank/DDBJ whole genome shotgun (WGS) entry which is preliminary data.</text>
</comment>
<reference evidence="2" key="1">
    <citation type="journal article" date="2019" name="Sci. Rep.">
        <title>Draft genome of Tanacetum cinerariifolium, the natural source of mosquito coil.</title>
        <authorList>
            <person name="Yamashiro T."/>
            <person name="Shiraishi A."/>
            <person name="Satake H."/>
            <person name="Nakayama K."/>
        </authorList>
    </citation>
    <scope>NUCLEOTIDE SEQUENCE</scope>
</reference>
<feature type="region of interest" description="Disordered" evidence="1">
    <location>
        <begin position="117"/>
        <end position="137"/>
    </location>
</feature>
<evidence type="ECO:0000256" key="1">
    <source>
        <dbReference type="SAM" id="MobiDB-lite"/>
    </source>
</evidence>
<evidence type="ECO:0000313" key="2">
    <source>
        <dbReference type="EMBL" id="GFA31196.1"/>
    </source>
</evidence>
<protein>
    <recommendedName>
        <fullName evidence="3">Reverse transcriptase domain-containing protein</fullName>
    </recommendedName>
</protein>
<feature type="compositionally biased region" description="Polar residues" evidence="1">
    <location>
        <begin position="125"/>
        <end position="137"/>
    </location>
</feature>
<gene>
    <name evidence="2" type="ORF">Tci_603168</name>
</gene>
<accession>A0A699JFP6</accession>
<dbReference type="AlphaFoldDB" id="A0A699JFP6"/>
<sequence length="137" mass="15712">MEIVFHISNCPPRYQVKYATFTLLDGALTWWNSHKRTIGVDDAYAMTWKALIKIMTKRFQELNLLCTKMVLEEEDMVEKYIRGLPYNIQGNVIAAEPTRLQDAIHVANNLMDQKLKADKPKDNTLTDSVPGQNVASR</sequence>
<dbReference type="EMBL" id="BKCJ010402654">
    <property type="protein sequence ID" value="GFA31196.1"/>
    <property type="molecule type" value="Genomic_DNA"/>
</dbReference>